<evidence type="ECO:0000256" key="1">
    <source>
        <dbReference type="ARBA" id="ARBA00022801"/>
    </source>
</evidence>
<organism evidence="3 4">
    <name type="scientific">Leeuwenhoekiella parthenopeia</name>
    <dbReference type="NCBI Taxonomy" id="2890320"/>
    <lineage>
        <taxon>Bacteria</taxon>
        <taxon>Pseudomonadati</taxon>
        <taxon>Bacteroidota</taxon>
        <taxon>Flavobacteriia</taxon>
        <taxon>Flavobacteriales</taxon>
        <taxon>Flavobacteriaceae</taxon>
        <taxon>Leeuwenhoekiella</taxon>
    </lineage>
</organism>
<evidence type="ECO:0000313" key="3">
    <source>
        <dbReference type="EMBL" id="MCC4211229.1"/>
    </source>
</evidence>
<dbReference type="InterPro" id="IPR049492">
    <property type="entry name" value="BD-FAE-like_dom"/>
</dbReference>
<dbReference type="SUPFAM" id="SSF53474">
    <property type="entry name" value="alpha/beta-Hydrolases"/>
    <property type="match status" value="2"/>
</dbReference>
<feature type="domain" description="BD-FAE-like" evidence="2">
    <location>
        <begin position="64"/>
        <end position="259"/>
    </location>
</feature>
<dbReference type="GO" id="GO:0016787">
    <property type="term" value="F:hydrolase activity"/>
    <property type="evidence" value="ECO:0007669"/>
    <property type="project" value="UniProtKB-KW"/>
</dbReference>
<sequence>MKFFFMTVVILFAQTGFGQQKEFPIYEGSVPNSKENDFKEIKGNWGGDHFYFGNVTKPTLTAFIPDSEIATGTAVIICPGGGYRVVAVDHEGYTVARAFQNIGVAAFVLKYRTPSEKTMHKPAIGPLQDVQRTFQILGEKAREWNIDTSRTGIMGFSAGGHLAASAATHYDKNYLEDSDEVILKPAFMILGYPVISFSEGLTHMGSRNNLLGENPSQDLIDSFSNELLVTPQTPVAFIFHSGNDKTVKVENSIKFYEALNKNGVNSQLLIYPEGGHGYGLDNPSTPSKWFVECKNWMIANGWID</sequence>
<keyword evidence="4" id="KW-1185">Reference proteome</keyword>
<dbReference type="Pfam" id="PF20434">
    <property type="entry name" value="BD-FAE"/>
    <property type="match status" value="1"/>
</dbReference>
<dbReference type="InterPro" id="IPR050300">
    <property type="entry name" value="GDXG_lipolytic_enzyme"/>
</dbReference>
<evidence type="ECO:0000259" key="2">
    <source>
        <dbReference type="Pfam" id="PF20434"/>
    </source>
</evidence>
<dbReference type="Proteomes" id="UP001197770">
    <property type="component" value="Unassembled WGS sequence"/>
</dbReference>
<reference evidence="3 4" key="1">
    <citation type="submission" date="2021-11" db="EMBL/GenBank/DDBJ databases">
        <title>Seasonal and diel survey of microbial diversity of the Tyrrhenian coast.</title>
        <authorList>
            <person name="Gattoni G."/>
            <person name="Corral P."/>
        </authorList>
    </citation>
    <scope>NUCLEOTIDE SEQUENCE [LARGE SCALE GENOMIC DNA]</scope>
    <source>
        <strain evidence="3 4">Mr9</strain>
    </source>
</reference>
<dbReference type="EMBL" id="JAJGMW010000001">
    <property type="protein sequence ID" value="MCC4211229.1"/>
    <property type="molecule type" value="Genomic_DNA"/>
</dbReference>
<protein>
    <submittedName>
        <fullName evidence="3">Alpha/beta hydrolase</fullName>
    </submittedName>
</protein>
<dbReference type="RefSeq" id="WP_228228353.1">
    <property type="nucleotide sequence ID" value="NZ_JAJGMW010000001.1"/>
</dbReference>
<name>A0ABS8GMM3_9FLAO</name>
<keyword evidence="1 3" id="KW-0378">Hydrolase</keyword>
<evidence type="ECO:0000313" key="4">
    <source>
        <dbReference type="Proteomes" id="UP001197770"/>
    </source>
</evidence>
<proteinExistence type="predicted"/>
<dbReference type="InterPro" id="IPR029058">
    <property type="entry name" value="AB_hydrolase_fold"/>
</dbReference>
<gene>
    <name evidence="3" type="ORF">LLW17_00740</name>
</gene>
<dbReference type="Gene3D" id="3.40.50.1820">
    <property type="entry name" value="alpha/beta hydrolase"/>
    <property type="match status" value="1"/>
</dbReference>
<comment type="caution">
    <text evidence="3">The sequence shown here is derived from an EMBL/GenBank/DDBJ whole genome shotgun (WGS) entry which is preliminary data.</text>
</comment>
<accession>A0ABS8GMM3</accession>
<dbReference type="PANTHER" id="PTHR48081:SF6">
    <property type="entry name" value="PEPTIDASE S9 PROLYL OLIGOPEPTIDASE CATALYTIC DOMAIN-CONTAINING PROTEIN"/>
    <property type="match status" value="1"/>
</dbReference>
<dbReference type="PANTHER" id="PTHR48081">
    <property type="entry name" value="AB HYDROLASE SUPERFAMILY PROTEIN C4A8.06C"/>
    <property type="match status" value="1"/>
</dbReference>